<gene>
    <name evidence="3" type="ORF">JR050_11705</name>
</gene>
<dbReference type="InterPro" id="IPR043128">
    <property type="entry name" value="Rev_trsase/Diguanyl_cyclase"/>
</dbReference>
<feature type="transmembrane region" description="Helical" evidence="1">
    <location>
        <begin position="107"/>
        <end position="124"/>
    </location>
</feature>
<organism evidence="3 4">
    <name type="scientific">Bacillus suaedaesalsae</name>
    <dbReference type="NCBI Taxonomy" id="2810349"/>
    <lineage>
        <taxon>Bacteria</taxon>
        <taxon>Bacillati</taxon>
        <taxon>Bacillota</taxon>
        <taxon>Bacilli</taxon>
        <taxon>Bacillales</taxon>
        <taxon>Bacillaceae</taxon>
        <taxon>Bacillus</taxon>
    </lineage>
</organism>
<dbReference type="EMBL" id="JAFELM010000031">
    <property type="protein sequence ID" value="MBM6618322.1"/>
    <property type="molecule type" value="Genomic_DNA"/>
</dbReference>
<feature type="transmembrane region" description="Helical" evidence="1">
    <location>
        <begin position="70"/>
        <end position="95"/>
    </location>
</feature>
<dbReference type="PANTHER" id="PTHR45138:SF9">
    <property type="entry name" value="DIGUANYLATE CYCLASE DGCM-RELATED"/>
    <property type="match status" value="1"/>
</dbReference>
<evidence type="ECO:0000259" key="2">
    <source>
        <dbReference type="PROSITE" id="PS50887"/>
    </source>
</evidence>
<dbReference type="CDD" id="cd01949">
    <property type="entry name" value="GGDEF"/>
    <property type="match status" value="1"/>
</dbReference>
<dbReference type="InterPro" id="IPR050469">
    <property type="entry name" value="Diguanylate_Cyclase"/>
</dbReference>
<dbReference type="SMART" id="SM00267">
    <property type="entry name" value="GGDEF"/>
    <property type="match status" value="1"/>
</dbReference>
<evidence type="ECO:0000313" key="3">
    <source>
        <dbReference type="EMBL" id="MBM6618322.1"/>
    </source>
</evidence>
<dbReference type="PROSITE" id="PS50887">
    <property type="entry name" value="GGDEF"/>
    <property type="match status" value="1"/>
</dbReference>
<sequence>MLLGLGYGFNKLKVFYLGIHVLVMFFFLKEYLFDLHPSFQEIVLPYVIALNIAIILMIKDGAVLSIQGKAVAFFLMFEALLVYIFYKNILSFLLVQSFPFQLKFIQIPDYSALFFLIILMIYILNIVRSFTTYKVFLLGSIIAILLSLPIDNNIGSQLFLITSSILLLLAVVFRTYAMAYIDELTKIPSRRMLKVDLMKLGSKYSIAMLDIDFFKKFNDKYGHDVGDDVLILVAKGLMNVTGGGKAYRYGGEEFTIVFPKKNSEDVLSHLEDLREKISKKEYLYKKKNRSGDTSIQKLKVTISIGVAEKQGKTKSPSEVLKAADKALYRAKKKGRNCVSK</sequence>
<feature type="transmembrane region" description="Helical" evidence="1">
    <location>
        <begin position="39"/>
        <end position="58"/>
    </location>
</feature>
<dbReference type="Gene3D" id="3.30.70.270">
    <property type="match status" value="1"/>
</dbReference>
<evidence type="ECO:0000256" key="1">
    <source>
        <dbReference type="SAM" id="Phobius"/>
    </source>
</evidence>
<dbReference type="PANTHER" id="PTHR45138">
    <property type="entry name" value="REGULATORY COMPONENTS OF SENSORY TRANSDUCTION SYSTEM"/>
    <property type="match status" value="1"/>
</dbReference>
<feature type="transmembrane region" description="Helical" evidence="1">
    <location>
        <begin position="156"/>
        <end position="181"/>
    </location>
</feature>
<dbReference type="InterPro" id="IPR000160">
    <property type="entry name" value="GGDEF_dom"/>
</dbReference>
<accession>A0ABS2DIK1</accession>
<evidence type="ECO:0000313" key="4">
    <source>
        <dbReference type="Proteomes" id="UP001518925"/>
    </source>
</evidence>
<feature type="domain" description="GGDEF" evidence="2">
    <location>
        <begin position="202"/>
        <end position="340"/>
    </location>
</feature>
<dbReference type="InterPro" id="IPR029787">
    <property type="entry name" value="Nucleotide_cyclase"/>
</dbReference>
<keyword evidence="1" id="KW-0812">Transmembrane</keyword>
<dbReference type="SUPFAM" id="SSF55073">
    <property type="entry name" value="Nucleotide cyclase"/>
    <property type="match status" value="1"/>
</dbReference>
<feature type="transmembrane region" description="Helical" evidence="1">
    <location>
        <begin position="12"/>
        <end position="33"/>
    </location>
</feature>
<name>A0ABS2DIK1_9BACI</name>
<feature type="transmembrane region" description="Helical" evidence="1">
    <location>
        <begin position="131"/>
        <end position="150"/>
    </location>
</feature>
<comment type="caution">
    <text evidence="3">The sequence shown here is derived from an EMBL/GenBank/DDBJ whole genome shotgun (WGS) entry which is preliminary data.</text>
</comment>
<keyword evidence="1" id="KW-0472">Membrane</keyword>
<proteinExistence type="predicted"/>
<keyword evidence="4" id="KW-1185">Reference proteome</keyword>
<dbReference type="Pfam" id="PF00990">
    <property type="entry name" value="GGDEF"/>
    <property type="match status" value="1"/>
</dbReference>
<reference evidence="3 4" key="1">
    <citation type="submission" date="2021-02" db="EMBL/GenBank/DDBJ databases">
        <title>Bacillus sp. RD4P76, an endophyte from a halophyte.</title>
        <authorList>
            <person name="Sun J.-Q."/>
        </authorList>
    </citation>
    <scope>NUCLEOTIDE SEQUENCE [LARGE SCALE GENOMIC DNA]</scope>
    <source>
        <strain evidence="3 4">RD4P76</strain>
    </source>
</reference>
<keyword evidence="1" id="KW-1133">Transmembrane helix</keyword>
<protein>
    <submittedName>
        <fullName evidence="3">GGDEF domain-containing protein</fullName>
    </submittedName>
</protein>
<dbReference type="NCBIfam" id="TIGR00254">
    <property type="entry name" value="GGDEF"/>
    <property type="match status" value="1"/>
</dbReference>
<dbReference type="Proteomes" id="UP001518925">
    <property type="component" value="Unassembled WGS sequence"/>
</dbReference>